<dbReference type="InterPro" id="IPR004675">
    <property type="entry name" value="AhpD_core"/>
</dbReference>
<evidence type="ECO:0000259" key="1">
    <source>
        <dbReference type="Pfam" id="PF02627"/>
    </source>
</evidence>
<dbReference type="Gene3D" id="1.20.1290.10">
    <property type="entry name" value="AhpD-like"/>
    <property type="match status" value="1"/>
</dbReference>
<dbReference type="InterPro" id="IPR029032">
    <property type="entry name" value="AhpD-like"/>
</dbReference>
<dbReference type="OrthoDB" id="9806086at2"/>
<dbReference type="PANTHER" id="PTHR33930">
    <property type="entry name" value="ALKYL HYDROPEROXIDE REDUCTASE AHPD"/>
    <property type="match status" value="1"/>
</dbReference>
<feature type="domain" description="Carboxymuconolactone decarboxylase-like" evidence="1">
    <location>
        <begin position="23"/>
        <end position="104"/>
    </location>
</feature>
<gene>
    <name evidence="2" type="ORF">SAMN04488559_10190</name>
</gene>
<dbReference type="RefSeq" id="WP_092649249.1">
    <property type="nucleotide sequence ID" value="NZ_FOHA01000001.1"/>
</dbReference>
<dbReference type="EMBL" id="FOHA01000001">
    <property type="protein sequence ID" value="SER50807.1"/>
    <property type="molecule type" value="Genomic_DNA"/>
</dbReference>
<dbReference type="PANTHER" id="PTHR33930:SF2">
    <property type="entry name" value="BLR3452 PROTEIN"/>
    <property type="match status" value="1"/>
</dbReference>
<proteinExistence type="predicted"/>
<evidence type="ECO:0000313" key="3">
    <source>
        <dbReference type="Proteomes" id="UP000198948"/>
    </source>
</evidence>
<dbReference type="InterPro" id="IPR003779">
    <property type="entry name" value="CMD-like"/>
</dbReference>
<keyword evidence="2" id="KW-0560">Oxidoreductase</keyword>
<accession>A0A1H9PRG3</accession>
<evidence type="ECO:0000313" key="2">
    <source>
        <dbReference type="EMBL" id="SER50807.1"/>
    </source>
</evidence>
<dbReference type="AlphaFoldDB" id="A0A1H9PRG3"/>
<organism evidence="2 3">
    <name type="scientific">Isobaculum melis</name>
    <dbReference type="NCBI Taxonomy" id="142588"/>
    <lineage>
        <taxon>Bacteria</taxon>
        <taxon>Bacillati</taxon>
        <taxon>Bacillota</taxon>
        <taxon>Bacilli</taxon>
        <taxon>Lactobacillales</taxon>
        <taxon>Carnobacteriaceae</taxon>
        <taxon>Isobaculum</taxon>
    </lineage>
</organism>
<dbReference type="Pfam" id="PF02627">
    <property type="entry name" value="CMD"/>
    <property type="match status" value="1"/>
</dbReference>
<dbReference type="STRING" id="142588.SAMN04488559_10190"/>
<reference evidence="2 3" key="1">
    <citation type="submission" date="2016-10" db="EMBL/GenBank/DDBJ databases">
        <authorList>
            <person name="de Groot N.N."/>
        </authorList>
    </citation>
    <scope>NUCLEOTIDE SEQUENCE [LARGE SCALE GENOMIC DNA]</scope>
    <source>
        <strain evidence="2 3">DSM 13760</strain>
    </source>
</reference>
<name>A0A1H9PRG3_9LACT</name>
<keyword evidence="2" id="KW-0575">Peroxidase</keyword>
<keyword evidence="3" id="KW-1185">Reference proteome</keyword>
<dbReference type="SUPFAM" id="SSF69118">
    <property type="entry name" value="AhpD-like"/>
    <property type="match status" value="1"/>
</dbReference>
<protein>
    <submittedName>
        <fullName evidence="2">Alkylhydroperoxidase AhpD family core domain-containing protein</fullName>
    </submittedName>
</protein>
<dbReference type="NCBIfam" id="TIGR00778">
    <property type="entry name" value="ahpD_dom"/>
    <property type="match status" value="1"/>
</dbReference>
<dbReference type="GO" id="GO:0051920">
    <property type="term" value="F:peroxiredoxin activity"/>
    <property type="evidence" value="ECO:0007669"/>
    <property type="project" value="InterPro"/>
</dbReference>
<sequence length="113" mass="12216">MINYQEDYKDLAATQSALHKNAPEMMGKFREVAQEALKEKQLPTKVKELMAVGIAVSIRCEDCILGHVRDAIKAGATMEEITETIEVAILMGGGPSTAYGAKALSLAEHLLAQ</sequence>
<dbReference type="Proteomes" id="UP000198948">
    <property type="component" value="Unassembled WGS sequence"/>
</dbReference>